<dbReference type="InterPro" id="IPR005467">
    <property type="entry name" value="His_kinase_dom"/>
</dbReference>
<dbReference type="Proteomes" id="UP000518288">
    <property type="component" value="Unassembled WGS sequence"/>
</dbReference>
<proteinExistence type="predicted"/>
<dbReference type="PROSITE" id="PS50109">
    <property type="entry name" value="HIS_KIN"/>
    <property type="match status" value="1"/>
</dbReference>
<dbReference type="RefSeq" id="WP_179635857.1">
    <property type="nucleotide sequence ID" value="NZ_JACCFH010000001.1"/>
</dbReference>
<feature type="domain" description="Histidine kinase" evidence="4">
    <location>
        <begin position="298"/>
        <end position="488"/>
    </location>
</feature>
<evidence type="ECO:0000256" key="3">
    <source>
        <dbReference type="ARBA" id="ARBA00023012"/>
    </source>
</evidence>
<dbReference type="Gene3D" id="3.30.450.20">
    <property type="entry name" value="PAS domain"/>
    <property type="match status" value="2"/>
</dbReference>
<name>A0A7Y9R493_9BURK</name>
<dbReference type="GO" id="GO:0016020">
    <property type="term" value="C:membrane"/>
    <property type="evidence" value="ECO:0007669"/>
    <property type="project" value="InterPro"/>
</dbReference>
<dbReference type="InterPro" id="IPR036890">
    <property type="entry name" value="HATPase_C_sf"/>
</dbReference>
<dbReference type="SMART" id="SM00091">
    <property type="entry name" value="PAS"/>
    <property type="match status" value="2"/>
</dbReference>
<dbReference type="PANTHER" id="PTHR24421">
    <property type="entry name" value="NITRATE/NITRITE SENSOR PROTEIN NARX-RELATED"/>
    <property type="match status" value="1"/>
</dbReference>
<dbReference type="Pfam" id="PF00989">
    <property type="entry name" value="PAS"/>
    <property type="match status" value="2"/>
</dbReference>
<evidence type="ECO:0000313" key="7">
    <source>
        <dbReference type="Proteomes" id="UP000518288"/>
    </source>
</evidence>
<dbReference type="AlphaFoldDB" id="A0A7Y9R493"/>
<reference evidence="6 7" key="1">
    <citation type="submission" date="2020-07" db="EMBL/GenBank/DDBJ databases">
        <title>Genomic Encyclopedia of Archaeal and Bacterial Type Strains, Phase II (KMG-II): from individual species to whole genera.</title>
        <authorList>
            <person name="Goeker M."/>
        </authorList>
    </citation>
    <scope>NUCLEOTIDE SEQUENCE [LARGE SCALE GENOMIC DNA]</scope>
    <source>
        <strain evidence="6 7">DSM 21226</strain>
    </source>
</reference>
<dbReference type="CDD" id="cd16917">
    <property type="entry name" value="HATPase_UhpB-NarQ-NarX-like"/>
    <property type="match status" value="1"/>
</dbReference>
<keyword evidence="7" id="KW-1185">Reference proteome</keyword>
<dbReference type="SUPFAM" id="SSF55785">
    <property type="entry name" value="PYP-like sensor domain (PAS domain)"/>
    <property type="match status" value="2"/>
</dbReference>
<protein>
    <submittedName>
        <fullName evidence="6">PAS domain S-box-containing protein</fullName>
    </submittedName>
</protein>
<sequence>MTALPAAALSNGFFDLPSEMVAGASREAVVLVDARQCIVAINAAAARMFGHAQPDLLGRPLSCLIPDGLRDVHDQHVQHFTAAQQAERAPLHGEALQGLRADGQVFPVEVVVSRLELVLDGQRHTCFMAMMCDLSTQHGLRSEVAMLSERVRTVLDLTPVAIWIVDDEQLVYANRAAVHLFGVSDRAQLIGRSIYTLLHASGHVPLRSHLQSARPVKSATPAVVSGTLLRPDGQTREVDIATSALPDHGQTVLQMVIIDVTESQRQAREQSLHRVELRRLAASVVEAREEERRRIARELHDELGQRLTAMKMELFGLRAETPGPGGNGRITSMLEMVDSTVAALRRIAADLRPLMLDDLGLNAAIEWLARDAARRMDMEVTVQLGTEDPPLGPGADIALYRMVQEALTNVARHANATDVRIELRQSADELILTVRDNGHGFPDRSMRQDGRYGLLGMRERAIMLGGQLDLDNPPGGGARITVHLPLKQTRKKETP</sequence>
<evidence type="ECO:0000256" key="2">
    <source>
        <dbReference type="ARBA" id="ARBA00022777"/>
    </source>
</evidence>
<dbReference type="Gene3D" id="1.20.5.1930">
    <property type="match status" value="1"/>
</dbReference>
<dbReference type="InterPro" id="IPR035965">
    <property type="entry name" value="PAS-like_dom_sf"/>
</dbReference>
<dbReference type="GO" id="GO:0046983">
    <property type="term" value="F:protein dimerization activity"/>
    <property type="evidence" value="ECO:0007669"/>
    <property type="project" value="InterPro"/>
</dbReference>
<dbReference type="GO" id="GO:0006355">
    <property type="term" value="P:regulation of DNA-templated transcription"/>
    <property type="evidence" value="ECO:0007669"/>
    <property type="project" value="InterPro"/>
</dbReference>
<dbReference type="InterPro" id="IPR011712">
    <property type="entry name" value="Sig_transdc_His_kin_sub3_dim/P"/>
</dbReference>
<dbReference type="EMBL" id="JACCFH010000001">
    <property type="protein sequence ID" value="NYG35319.1"/>
    <property type="molecule type" value="Genomic_DNA"/>
</dbReference>
<keyword evidence="1" id="KW-0808">Transferase</keyword>
<dbReference type="Pfam" id="PF02518">
    <property type="entry name" value="HATPase_c"/>
    <property type="match status" value="1"/>
</dbReference>
<dbReference type="GO" id="GO:0000155">
    <property type="term" value="F:phosphorelay sensor kinase activity"/>
    <property type="evidence" value="ECO:0007669"/>
    <property type="project" value="InterPro"/>
</dbReference>
<keyword evidence="2" id="KW-0418">Kinase</keyword>
<accession>A0A7Y9R493</accession>
<dbReference type="Pfam" id="PF07730">
    <property type="entry name" value="HisKA_3"/>
    <property type="match status" value="1"/>
</dbReference>
<keyword evidence="3" id="KW-0902">Two-component regulatory system</keyword>
<dbReference type="InterPro" id="IPR000014">
    <property type="entry name" value="PAS"/>
</dbReference>
<dbReference type="CDD" id="cd00130">
    <property type="entry name" value="PAS"/>
    <property type="match status" value="2"/>
</dbReference>
<organism evidence="6 7">
    <name type="scientific">Sphaerotilus montanus</name>
    <dbReference type="NCBI Taxonomy" id="522889"/>
    <lineage>
        <taxon>Bacteria</taxon>
        <taxon>Pseudomonadati</taxon>
        <taxon>Pseudomonadota</taxon>
        <taxon>Betaproteobacteria</taxon>
        <taxon>Burkholderiales</taxon>
        <taxon>Sphaerotilaceae</taxon>
        <taxon>Sphaerotilus</taxon>
    </lineage>
</organism>
<dbReference type="InterPro" id="IPR050482">
    <property type="entry name" value="Sensor_HK_TwoCompSys"/>
</dbReference>
<dbReference type="InterPro" id="IPR003594">
    <property type="entry name" value="HATPase_dom"/>
</dbReference>
<dbReference type="NCBIfam" id="TIGR00229">
    <property type="entry name" value="sensory_box"/>
    <property type="match status" value="2"/>
</dbReference>
<comment type="caution">
    <text evidence="6">The sequence shown here is derived from an EMBL/GenBank/DDBJ whole genome shotgun (WGS) entry which is preliminary data.</text>
</comment>
<dbReference type="SMART" id="SM00387">
    <property type="entry name" value="HATPase_c"/>
    <property type="match status" value="1"/>
</dbReference>
<dbReference type="PROSITE" id="PS50112">
    <property type="entry name" value="PAS"/>
    <property type="match status" value="1"/>
</dbReference>
<dbReference type="InterPro" id="IPR013767">
    <property type="entry name" value="PAS_fold"/>
</dbReference>
<dbReference type="PANTHER" id="PTHR24421:SF59">
    <property type="entry name" value="OXYGEN SENSOR HISTIDINE KINASE NREB"/>
    <property type="match status" value="1"/>
</dbReference>
<evidence type="ECO:0000259" key="5">
    <source>
        <dbReference type="PROSITE" id="PS50112"/>
    </source>
</evidence>
<evidence type="ECO:0000256" key="1">
    <source>
        <dbReference type="ARBA" id="ARBA00022679"/>
    </source>
</evidence>
<evidence type="ECO:0000259" key="4">
    <source>
        <dbReference type="PROSITE" id="PS50109"/>
    </source>
</evidence>
<evidence type="ECO:0000313" key="6">
    <source>
        <dbReference type="EMBL" id="NYG35319.1"/>
    </source>
</evidence>
<gene>
    <name evidence="6" type="ORF">BDD16_004305</name>
</gene>
<feature type="domain" description="PAS" evidence="5">
    <location>
        <begin position="29"/>
        <end position="84"/>
    </location>
</feature>
<dbReference type="SUPFAM" id="SSF55874">
    <property type="entry name" value="ATPase domain of HSP90 chaperone/DNA topoisomerase II/histidine kinase"/>
    <property type="match status" value="1"/>
</dbReference>
<dbReference type="Gene3D" id="3.30.565.10">
    <property type="entry name" value="Histidine kinase-like ATPase, C-terminal domain"/>
    <property type="match status" value="1"/>
</dbReference>